<accession>A0AA38WVJ7</accession>
<evidence type="ECO:0000256" key="7">
    <source>
        <dbReference type="ARBA" id="ARBA00023242"/>
    </source>
</evidence>
<dbReference type="GO" id="GO:0046872">
    <property type="term" value="F:metal ion binding"/>
    <property type="evidence" value="ECO:0007669"/>
    <property type="project" value="UniProtKB-KW"/>
</dbReference>
<feature type="domain" description="DDE Tnp4" evidence="8">
    <location>
        <begin position="162"/>
        <end position="257"/>
    </location>
</feature>
<dbReference type="AlphaFoldDB" id="A0AA38WVJ7"/>
<evidence type="ECO:0000256" key="3">
    <source>
        <dbReference type="ARBA" id="ARBA00006958"/>
    </source>
</evidence>
<dbReference type="InterPro" id="IPR045249">
    <property type="entry name" value="HARBI1-like"/>
</dbReference>
<evidence type="ECO:0000313" key="10">
    <source>
        <dbReference type="EMBL" id="KAJ9568324.1"/>
    </source>
</evidence>
<comment type="cofactor">
    <cofactor evidence="1">
        <name>a divalent metal cation</name>
        <dbReference type="ChEBI" id="CHEBI:60240"/>
    </cofactor>
</comment>
<reference evidence="10" key="1">
    <citation type="submission" date="2023-03" db="EMBL/GenBank/DDBJ databases">
        <title>Chromosome-scale reference genome and RAD-based genetic map of yellow starthistle (Centaurea solstitialis) reveal putative structural variation and QTLs associated with invader traits.</title>
        <authorList>
            <person name="Reatini B."/>
            <person name="Cang F.A."/>
            <person name="Jiang Q."/>
            <person name="Mckibben M.T.W."/>
            <person name="Barker M.S."/>
            <person name="Rieseberg L.H."/>
            <person name="Dlugosch K.M."/>
        </authorList>
    </citation>
    <scope>NUCLEOTIDE SEQUENCE</scope>
    <source>
        <strain evidence="10">CAN-66</strain>
        <tissue evidence="10">Leaf</tissue>
    </source>
</reference>
<protein>
    <recommendedName>
        <fullName evidence="12">DDE Tnp4 domain-containing protein</fullName>
    </recommendedName>
</protein>
<evidence type="ECO:0000256" key="1">
    <source>
        <dbReference type="ARBA" id="ARBA00001968"/>
    </source>
</evidence>
<evidence type="ECO:0000313" key="11">
    <source>
        <dbReference type="Proteomes" id="UP001172457"/>
    </source>
</evidence>
<evidence type="ECO:0000259" key="9">
    <source>
        <dbReference type="Pfam" id="PF26138"/>
    </source>
</evidence>
<feature type="domain" description="DUF8040" evidence="9">
    <location>
        <begin position="32"/>
        <end position="128"/>
    </location>
</feature>
<evidence type="ECO:0000259" key="8">
    <source>
        <dbReference type="Pfam" id="PF13359"/>
    </source>
</evidence>
<comment type="subcellular location">
    <subcellularLocation>
        <location evidence="2">Nucleus</location>
    </subcellularLocation>
</comment>
<dbReference type="Proteomes" id="UP001172457">
    <property type="component" value="Chromosome 1"/>
</dbReference>
<proteinExistence type="inferred from homology"/>
<evidence type="ECO:0000256" key="2">
    <source>
        <dbReference type="ARBA" id="ARBA00004123"/>
    </source>
</evidence>
<dbReference type="PANTHER" id="PTHR22930">
    <property type="match status" value="1"/>
</dbReference>
<gene>
    <name evidence="10" type="ORF">OSB04_004290</name>
</gene>
<dbReference type="Pfam" id="PF26138">
    <property type="entry name" value="DUF8040"/>
    <property type="match status" value="1"/>
</dbReference>
<dbReference type="GO" id="GO:0016787">
    <property type="term" value="F:hydrolase activity"/>
    <property type="evidence" value="ECO:0007669"/>
    <property type="project" value="UniProtKB-KW"/>
</dbReference>
<keyword evidence="5" id="KW-0479">Metal-binding</keyword>
<sequence>MDFEEELLLVLIIYWYWKTNYSSPIERIRDNTSALSGHAYTLELLNGSNTQCVELMRLSRDAYILLCNHFKQKNWLQDSRHVTVEEKMAIFLTIIGHNERFRMVKRRFQHSTETIHRYFREVLRAMMKFAKEAIRPTHFEETPTPERQRNLRRIFPGAIGALDGTLIHAIVPVDQQARYRGRGRGECYQNVLGICDFNMIFTYVWAGWEGIAHDARILREVAFSPTSGFPFPPQDKYYLCDAAYANTRGFMTPYRNTRCNIHDQLFMDFDNDPLFIPEGLEEIEGGDEDDMDARLFIQSSYQTIIFHSALNHSEPLNHSDLSTIQQQIIQQLPNSTLDKYYKHVMGMKMKMKMGMQENGNENEHCIDADWLTHYNQ</sequence>
<evidence type="ECO:0008006" key="12">
    <source>
        <dbReference type="Google" id="ProtNLM"/>
    </source>
</evidence>
<evidence type="ECO:0000256" key="6">
    <source>
        <dbReference type="ARBA" id="ARBA00022801"/>
    </source>
</evidence>
<dbReference type="PANTHER" id="PTHR22930:SF265">
    <property type="entry name" value="MYB_SANT-LIKE DOMAIN, HARBINGER TRANSPOSASE-DERIVED NUCLEASE DOMAIN-CONTAINING PROTEIN"/>
    <property type="match status" value="1"/>
</dbReference>
<keyword evidence="11" id="KW-1185">Reference proteome</keyword>
<name>A0AA38WVJ7_9ASTR</name>
<dbReference type="InterPro" id="IPR027806">
    <property type="entry name" value="HARBI1_dom"/>
</dbReference>
<keyword evidence="4" id="KW-0540">Nuclease</keyword>
<evidence type="ECO:0000256" key="4">
    <source>
        <dbReference type="ARBA" id="ARBA00022722"/>
    </source>
</evidence>
<dbReference type="EMBL" id="JARYMX010000001">
    <property type="protein sequence ID" value="KAJ9568324.1"/>
    <property type="molecule type" value="Genomic_DNA"/>
</dbReference>
<evidence type="ECO:0000256" key="5">
    <source>
        <dbReference type="ARBA" id="ARBA00022723"/>
    </source>
</evidence>
<comment type="caution">
    <text evidence="10">The sequence shown here is derived from an EMBL/GenBank/DDBJ whole genome shotgun (WGS) entry which is preliminary data.</text>
</comment>
<keyword evidence="7" id="KW-0539">Nucleus</keyword>
<dbReference type="InterPro" id="IPR058353">
    <property type="entry name" value="DUF8040"/>
</dbReference>
<organism evidence="10 11">
    <name type="scientific">Centaurea solstitialis</name>
    <name type="common">yellow star-thistle</name>
    <dbReference type="NCBI Taxonomy" id="347529"/>
    <lineage>
        <taxon>Eukaryota</taxon>
        <taxon>Viridiplantae</taxon>
        <taxon>Streptophyta</taxon>
        <taxon>Embryophyta</taxon>
        <taxon>Tracheophyta</taxon>
        <taxon>Spermatophyta</taxon>
        <taxon>Magnoliopsida</taxon>
        <taxon>eudicotyledons</taxon>
        <taxon>Gunneridae</taxon>
        <taxon>Pentapetalae</taxon>
        <taxon>asterids</taxon>
        <taxon>campanulids</taxon>
        <taxon>Asterales</taxon>
        <taxon>Asteraceae</taxon>
        <taxon>Carduoideae</taxon>
        <taxon>Cardueae</taxon>
        <taxon>Centaureinae</taxon>
        <taxon>Centaurea</taxon>
    </lineage>
</organism>
<dbReference type="GO" id="GO:0004518">
    <property type="term" value="F:nuclease activity"/>
    <property type="evidence" value="ECO:0007669"/>
    <property type="project" value="UniProtKB-KW"/>
</dbReference>
<comment type="similarity">
    <text evidence="3">Belongs to the HARBI1 family.</text>
</comment>
<keyword evidence="6" id="KW-0378">Hydrolase</keyword>
<dbReference type="GO" id="GO:0005634">
    <property type="term" value="C:nucleus"/>
    <property type="evidence" value="ECO:0007669"/>
    <property type="project" value="UniProtKB-SubCell"/>
</dbReference>
<dbReference type="Pfam" id="PF13359">
    <property type="entry name" value="DDE_Tnp_4"/>
    <property type="match status" value="1"/>
</dbReference>